<reference evidence="2 3" key="1">
    <citation type="submission" date="2023-11" db="EMBL/GenBank/DDBJ databases">
        <title>Draft genome of Azohydromonas lata strain H1 (DSM1123), a polyhydroxyalkanoate producer.</title>
        <authorList>
            <person name="Traversa D."/>
            <person name="D'Addabbo P."/>
            <person name="Pazzani C."/>
            <person name="Manzari C."/>
            <person name="Chiara M."/>
            <person name="Scrascia M."/>
        </authorList>
    </citation>
    <scope>NUCLEOTIDE SEQUENCE [LARGE SCALE GENOMIC DNA]</scope>
    <source>
        <strain evidence="2 3">H1</strain>
    </source>
</reference>
<feature type="region of interest" description="Disordered" evidence="1">
    <location>
        <begin position="50"/>
        <end position="84"/>
    </location>
</feature>
<protein>
    <submittedName>
        <fullName evidence="2">Uncharacterized protein</fullName>
    </submittedName>
</protein>
<name>A0ABU5I9J2_9BURK</name>
<accession>A0ABU5I9J2</accession>
<dbReference type="Proteomes" id="UP001293718">
    <property type="component" value="Unassembled WGS sequence"/>
</dbReference>
<gene>
    <name evidence="2" type="ORF">SM757_03510</name>
</gene>
<feature type="compositionally biased region" description="Basic and acidic residues" evidence="1">
    <location>
        <begin position="69"/>
        <end position="78"/>
    </location>
</feature>
<sequence length="153" mass="15742">MRPALRPHLNRLIARLMCWVLLFGWLAGAANACILQMPLAATAAHAAAHEHAATAAGHHHHHDAATGAAHDDHGHDDEAPLGQPACKSLCDAEQSAVVKNSSGDTPGTLALATVATGACVILPAAVVMRVPRPDSGALPAPPPIPIAFLRLTI</sequence>
<dbReference type="RefSeq" id="WP_322464390.1">
    <property type="nucleotide sequence ID" value="NZ_JAXOJX010000003.1"/>
</dbReference>
<evidence type="ECO:0000313" key="3">
    <source>
        <dbReference type="Proteomes" id="UP001293718"/>
    </source>
</evidence>
<evidence type="ECO:0000313" key="2">
    <source>
        <dbReference type="EMBL" id="MDZ5455633.1"/>
    </source>
</evidence>
<evidence type="ECO:0000256" key="1">
    <source>
        <dbReference type="SAM" id="MobiDB-lite"/>
    </source>
</evidence>
<comment type="caution">
    <text evidence="2">The sequence shown here is derived from an EMBL/GenBank/DDBJ whole genome shotgun (WGS) entry which is preliminary data.</text>
</comment>
<organism evidence="2 3">
    <name type="scientific">Azohydromonas lata</name>
    <dbReference type="NCBI Taxonomy" id="45677"/>
    <lineage>
        <taxon>Bacteria</taxon>
        <taxon>Pseudomonadati</taxon>
        <taxon>Pseudomonadota</taxon>
        <taxon>Betaproteobacteria</taxon>
        <taxon>Burkholderiales</taxon>
        <taxon>Sphaerotilaceae</taxon>
        <taxon>Azohydromonas</taxon>
    </lineage>
</organism>
<keyword evidence="3" id="KW-1185">Reference proteome</keyword>
<proteinExistence type="predicted"/>
<dbReference type="EMBL" id="JAXOJX010000003">
    <property type="protein sequence ID" value="MDZ5455633.1"/>
    <property type="molecule type" value="Genomic_DNA"/>
</dbReference>